<evidence type="ECO:0000256" key="2">
    <source>
        <dbReference type="ARBA" id="ARBA00022428"/>
    </source>
</evidence>
<name>A0ABS3AVD9_9BACT</name>
<dbReference type="InterPro" id="IPR003773">
    <property type="entry name" value="Menaquinone_biosynth"/>
</dbReference>
<gene>
    <name evidence="4" type="primary">mqnA</name>
    <name evidence="5" type="ORF">JYU14_05085</name>
</gene>
<dbReference type="PANTHER" id="PTHR37690">
    <property type="entry name" value="CHORISMATE DEHYDRATASE"/>
    <property type="match status" value="1"/>
</dbReference>
<keyword evidence="6" id="KW-1185">Reference proteome</keyword>
<keyword evidence="3 4" id="KW-0456">Lyase</keyword>
<dbReference type="SUPFAM" id="SSF53850">
    <property type="entry name" value="Periplasmic binding protein-like II"/>
    <property type="match status" value="1"/>
</dbReference>
<evidence type="ECO:0000313" key="5">
    <source>
        <dbReference type="EMBL" id="MBN4067439.1"/>
    </source>
</evidence>
<reference evidence="5 6" key="1">
    <citation type="submission" date="2021-02" db="EMBL/GenBank/DDBJ databases">
        <title>Activity-based single-cell genomes from oceanic crustal fluid captures similar information to metagenomic and metatranscriptomic surveys with orders of magnitude less sampling.</title>
        <authorList>
            <person name="D'Angelo T.S."/>
            <person name="Orcutt B.N."/>
        </authorList>
    </citation>
    <scope>NUCLEOTIDE SEQUENCE [LARGE SCALE GENOMIC DNA]</scope>
    <source>
        <strain evidence="5">AH-315-G07</strain>
    </source>
</reference>
<keyword evidence="2 4" id="KW-0474">Menaquinone biosynthesis</keyword>
<dbReference type="PANTHER" id="PTHR37690:SF1">
    <property type="entry name" value="CHORISMATE DEHYDRATASE"/>
    <property type="match status" value="1"/>
</dbReference>
<organism evidence="5 6">
    <name type="scientific">Simkania negevensis</name>
    <dbReference type="NCBI Taxonomy" id="83561"/>
    <lineage>
        <taxon>Bacteria</taxon>
        <taxon>Pseudomonadati</taxon>
        <taxon>Chlamydiota</taxon>
        <taxon>Chlamydiia</taxon>
        <taxon>Parachlamydiales</taxon>
        <taxon>Simkaniaceae</taxon>
        <taxon>Simkania</taxon>
    </lineage>
</organism>
<evidence type="ECO:0000256" key="4">
    <source>
        <dbReference type="HAMAP-Rule" id="MF_00995"/>
    </source>
</evidence>
<dbReference type="CDD" id="cd13634">
    <property type="entry name" value="PBP2_Sco4506"/>
    <property type="match status" value="1"/>
</dbReference>
<dbReference type="Gene3D" id="3.40.190.10">
    <property type="entry name" value="Periplasmic binding protein-like II"/>
    <property type="match status" value="2"/>
</dbReference>
<evidence type="ECO:0000256" key="3">
    <source>
        <dbReference type="ARBA" id="ARBA00023239"/>
    </source>
</evidence>
<dbReference type="Pfam" id="PF02621">
    <property type="entry name" value="VitK2_biosynth"/>
    <property type="match status" value="1"/>
</dbReference>
<comment type="caution">
    <text evidence="5">The sequence shown here is derived from an EMBL/GenBank/DDBJ whole genome shotgun (WGS) entry which is preliminary data.</text>
</comment>
<comment type="function">
    <text evidence="4">Catalyzes the dehydration of chorismate into 3-[(1-carboxyvinyl)oxy]benzoate, a step in the biosynthesis of menaquinone (MK, vitamin K2).</text>
</comment>
<comment type="similarity">
    <text evidence="4">Belongs to the MqnA/MqnD family. MqnA subfamily.</text>
</comment>
<proteinExistence type="inferred from homology"/>
<evidence type="ECO:0000256" key="1">
    <source>
        <dbReference type="ARBA" id="ARBA00004863"/>
    </source>
</evidence>
<dbReference type="Proteomes" id="UP000722121">
    <property type="component" value="Unassembled WGS sequence"/>
</dbReference>
<sequence>MLKIGIVQYTNAIPFLLPLQNGAVAFKADWTIAPPSRLNSLLREGLLDCALISSYEYLIHGKLYRPLFPSYGIYATGAVQSVLFFHTTPLDDLPQLVTLTSESASSSALLKILCHHYWKQSPSFTSFQTLDEALLHPAFLVIGDDALMLHNKTAIPSTDLAEAWTKATGLPFVFALFCARADLPKDKEAGIREFGDALEATIAWSQNNMAAVISQAERTLSLPRVNIEEYYSCLSYLLDQQAEQGLNKFETLTKSTPYASKL</sequence>
<comment type="pathway">
    <text evidence="1 4">Quinol/quinone metabolism; menaquinone biosynthesis.</text>
</comment>
<accession>A0ABS3AVD9</accession>
<dbReference type="EC" id="4.2.1.151" evidence="4"/>
<protein>
    <recommendedName>
        <fullName evidence="4">Chorismate dehydratase</fullName>
        <ecNumber evidence="4">4.2.1.151</ecNumber>
    </recommendedName>
    <alternativeName>
        <fullName evidence="4">Menaquinone biosynthetic enzyme MqnA</fullName>
    </alternativeName>
</protein>
<evidence type="ECO:0000313" key="6">
    <source>
        <dbReference type="Proteomes" id="UP000722121"/>
    </source>
</evidence>
<dbReference type="EMBL" id="JAFITR010000145">
    <property type="protein sequence ID" value="MBN4067439.1"/>
    <property type="molecule type" value="Genomic_DNA"/>
</dbReference>
<comment type="catalytic activity">
    <reaction evidence="4">
        <text>chorismate = 3-[(1-carboxyvinyl)-oxy]benzoate + H2O</text>
        <dbReference type="Rhea" id="RHEA:40051"/>
        <dbReference type="ChEBI" id="CHEBI:15377"/>
        <dbReference type="ChEBI" id="CHEBI:29748"/>
        <dbReference type="ChEBI" id="CHEBI:76981"/>
        <dbReference type="EC" id="4.2.1.151"/>
    </reaction>
</comment>
<dbReference type="InterPro" id="IPR030868">
    <property type="entry name" value="MqnA"/>
</dbReference>
<dbReference type="HAMAP" id="MF_00995">
    <property type="entry name" value="MqnA"/>
    <property type="match status" value="1"/>
</dbReference>